<feature type="domain" description="Coenzyme Q-binding protein COQ10 START" evidence="1">
    <location>
        <begin position="176"/>
        <end position="272"/>
    </location>
</feature>
<protein>
    <submittedName>
        <fullName evidence="2">SRPBCC family protein</fullName>
    </submittedName>
</protein>
<comment type="caution">
    <text evidence="2">The sequence shown here is derived from an EMBL/GenBank/DDBJ whole genome shotgun (WGS) entry which is preliminary data.</text>
</comment>
<dbReference type="EMBL" id="JBHSJO010000003">
    <property type="protein sequence ID" value="MFC5020395.1"/>
    <property type="molecule type" value="Genomic_DNA"/>
</dbReference>
<dbReference type="Pfam" id="PF10604">
    <property type="entry name" value="Polyketide_cyc2"/>
    <property type="match status" value="1"/>
</dbReference>
<name>A0ABV9X807_9ACTN</name>
<evidence type="ECO:0000313" key="3">
    <source>
        <dbReference type="Proteomes" id="UP001595855"/>
    </source>
</evidence>
<dbReference type="Proteomes" id="UP001595855">
    <property type="component" value="Unassembled WGS sequence"/>
</dbReference>
<evidence type="ECO:0000259" key="1">
    <source>
        <dbReference type="Pfam" id="PF03364"/>
    </source>
</evidence>
<dbReference type="Gene3D" id="3.30.530.20">
    <property type="match status" value="2"/>
</dbReference>
<organism evidence="2 3">
    <name type="scientific">Streptomyces lienomycini</name>
    <dbReference type="NCBI Taxonomy" id="284035"/>
    <lineage>
        <taxon>Bacteria</taxon>
        <taxon>Bacillati</taxon>
        <taxon>Actinomycetota</taxon>
        <taxon>Actinomycetes</taxon>
        <taxon>Kitasatosporales</taxon>
        <taxon>Streptomycetaceae</taxon>
        <taxon>Streptomyces</taxon>
    </lineage>
</organism>
<proteinExistence type="predicted"/>
<dbReference type="CDD" id="cd08861">
    <property type="entry name" value="OtcD1_ARO-CYC_like"/>
    <property type="match status" value="1"/>
</dbReference>
<dbReference type="InterPro" id="IPR005031">
    <property type="entry name" value="COQ10_START"/>
</dbReference>
<sequence>MTTPVAPLVRPGRVRGTGHEVLIPAPADVVYGLIADATRWPSLLGPSVHVEPLDFDGRTERLRMWALVGGRVHAWYSRRVLSPAAGRVDFRQESPTPSAGVVSGTWTVEPGPSAHTRLTLALDVAADGGGAGTETERGAVDDFARAMLEDVRRAAADRSATGGASLSLSFEDSLRVNGPAELVLDFLYRVGDWPGVVPHVGAVRVVEDAPGVQRVSVDGSAPGGPTHTGEWVRMCFPHAGRIVFKQTVPSPLLRSCRGEWSVVPDERGATVVARHGVVLDEPGVERVLGGGAGLREARAHVRAVLGDAGVATMNLAKRHAESAVRMLGARPLPSRGADRVR</sequence>
<dbReference type="InterPro" id="IPR023393">
    <property type="entry name" value="START-like_dom_sf"/>
</dbReference>
<evidence type="ECO:0000313" key="2">
    <source>
        <dbReference type="EMBL" id="MFC5020395.1"/>
    </source>
</evidence>
<accession>A0ABV9X807</accession>
<gene>
    <name evidence="2" type="ORF">ACFPRC_36890</name>
</gene>
<dbReference type="SUPFAM" id="SSF55961">
    <property type="entry name" value="Bet v1-like"/>
    <property type="match status" value="2"/>
</dbReference>
<keyword evidence="3" id="KW-1185">Reference proteome</keyword>
<dbReference type="RefSeq" id="WP_344505072.1">
    <property type="nucleotide sequence ID" value="NZ_BAAATN010000022.1"/>
</dbReference>
<dbReference type="Pfam" id="PF03364">
    <property type="entry name" value="Polyketide_cyc"/>
    <property type="match status" value="1"/>
</dbReference>
<dbReference type="InterPro" id="IPR019587">
    <property type="entry name" value="Polyketide_cyclase/dehydratase"/>
</dbReference>
<reference evidence="3" key="1">
    <citation type="journal article" date="2019" name="Int. J. Syst. Evol. Microbiol.">
        <title>The Global Catalogue of Microorganisms (GCM) 10K type strain sequencing project: providing services to taxonomists for standard genome sequencing and annotation.</title>
        <authorList>
            <consortium name="The Broad Institute Genomics Platform"/>
            <consortium name="The Broad Institute Genome Sequencing Center for Infectious Disease"/>
            <person name="Wu L."/>
            <person name="Ma J."/>
        </authorList>
    </citation>
    <scope>NUCLEOTIDE SEQUENCE [LARGE SCALE GENOMIC DNA]</scope>
    <source>
        <strain evidence="3">CGMCC 4.1542</strain>
    </source>
</reference>